<organism evidence="3 4">
    <name type="scientific">Mytilus galloprovincialis</name>
    <name type="common">Mediterranean mussel</name>
    <dbReference type="NCBI Taxonomy" id="29158"/>
    <lineage>
        <taxon>Eukaryota</taxon>
        <taxon>Metazoa</taxon>
        <taxon>Spiralia</taxon>
        <taxon>Lophotrochozoa</taxon>
        <taxon>Mollusca</taxon>
        <taxon>Bivalvia</taxon>
        <taxon>Autobranchia</taxon>
        <taxon>Pteriomorphia</taxon>
        <taxon>Mytilida</taxon>
        <taxon>Mytiloidea</taxon>
        <taxon>Mytilidae</taxon>
        <taxon>Mytilinae</taxon>
        <taxon>Mytilus</taxon>
    </lineage>
</organism>
<evidence type="ECO:0000256" key="1">
    <source>
        <dbReference type="SAM" id="MobiDB-lite"/>
    </source>
</evidence>
<evidence type="ECO:0000313" key="4">
    <source>
        <dbReference type="Proteomes" id="UP000596742"/>
    </source>
</evidence>
<feature type="transmembrane region" description="Helical" evidence="2">
    <location>
        <begin position="66"/>
        <end position="86"/>
    </location>
</feature>
<dbReference type="AlphaFoldDB" id="A0A8B6G7C4"/>
<dbReference type="EMBL" id="UYJE01007979">
    <property type="protein sequence ID" value="VDI59779.1"/>
    <property type="molecule type" value="Genomic_DNA"/>
</dbReference>
<evidence type="ECO:0000256" key="2">
    <source>
        <dbReference type="SAM" id="Phobius"/>
    </source>
</evidence>
<name>A0A8B6G7C4_MYTGA</name>
<proteinExistence type="predicted"/>
<dbReference type="OrthoDB" id="6189524at2759"/>
<keyword evidence="2" id="KW-0472">Membrane</keyword>
<protein>
    <submittedName>
        <fullName evidence="3">Uncharacterized protein</fullName>
    </submittedName>
</protein>
<comment type="caution">
    <text evidence="3">The sequence shown here is derived from an EMBL/GenBank/DDBJ whole genome shotgun (WGS) entry which is preliminary data.</text>
</comment>
<gene>
    <name evidence="3" type="ORF">MGAL_10B050882</name>
</gene>
<dbReference type="Proteomes" id="UP000596742">
    <property type="component" value="Unassembled WGS sequence"/>
</dbReference>
<keyword evidence="4" id="KW-1185">Reference proteome</keyword>
<keyword evidence="2" id="KW-1133">Transmembrane helix</keyword>
<feature type="region of interest" description="Disordered" evidence="1">
    <location>
        <begin position="156"/>
        <end position="179"/>
    </location>
</feature>
<keyword evidence="2" id="KW-0812">Transmembrane</keyword>
<evidence type="ECO:0000313" key="3">
    <source>
        <dbReference type="EMBL" id="VDI59779.1"/>
    </source>
</evidence>
<sequence>MVGVLVYHVKTIGTENNVSVFANVNFTKAVRENLTTVTSVSFSNVYTMIQNITPPKESTGLLQREIVIYSVVIGCILVTLGLTSLVRKYRKKSQGKAIKPGISNIDQSNSLSQTRSHVDSTSSLYAEIDETMLVENVDMRTRKAKTLANANEAFKNNDNTSYLSPVHSEGDSSSFNESEKGLNRSYLSFHESDQNKNSDEFDKDDDTTSYLHPYHSIDEDWQEKTHQYDVTHVSKRDTDDSSDSSTQMITDGYLNPYQSLDGDRKQTSHSYEVPVTIHKCQRSSLSSLSTSKEDLKGEDIKRVENDLPTKVNVLSLGNSQKPIFGENSYNEIKPKTTITETSFKPENNDAIVVSYDPMSVTTIVEMNEISACFGNNIEEISKSSFY</sequence>
<reference evidence="3" key="1">
    <citation type="submission" date="2018-11" db="EMBL/GenBank/DDBJ databases">
        <authorList>
            <person name="Alioto T."/>
            <person name="Alioto T."/>
        </authorList>
    </citation>
    <scope>NUCLEOTIDE SEQUENCE</scope>
</reference>
<feature type="region of interest" description="Disordered" evidence="1">
    <location>
        <begin position="232"/>
        <end position="265"/>
    </location>
</feature>
<accession>A0A8B6G7C4</accession>